<keyword evidence="2" id="KW-1185">Reference proteome</keyword>
<protein>
    <recommendedName>
        <fullName evidence="3">DUF3024 domain-containing protein</fullName>
    </recommendedName>
</protein>
<gene>
    <name evidence="1" type="ORF">SAMN06272739_3624</name>
</gene>
<evidence type="ECO:0000313" key="1">
    <source>
        <dbReference type="EMBL" id="SOE02548.1"/>
    </source>
</evidence>
<dbReference type="InterPro" id="IPR021388">
    <property type="entry name" value="DUF3024"/>
</dbReference>
<accession>A0A286H432</accession>
<name>A0A286H432_9ACTN</name>
<evidence type="ECO:0008006" key="3">
    <source>
        <dbReference type="Google" id="ProtNLM"/>
    </source>
</evidence>
<dbReference type="Pfam" id="PF11225">
    <property type="entry name" value="DUF3024"/>
    <property type="match status" value="1"/>
</dbReference>
<dbReference type="EMBL" id="OCNK01000004">
    <property type="protein sequence ID" value="SOE02548.1"/>
    <property type="molecule type" value="Genomic_DNA"/>
</dbReference>
<sequence length="126" mass="14953">MSSCGQRRRAGFRAWRSSLLDMARVRRWCRDRVPERARDQVRVEADVSGRDVTIVERRPPWSQTAGDDWTTIPVARLRYLTSRGVWRLYWRDRDERWHEYADLPFAATVDELLAELDSDPTALFWG</sequence>
<reference evidence="2" key="1">
    <citation type="submission" date="2017-09" db="EMBL/GenBank/DDBJ databases">
        <authorList>
            <person name="Varghese N."/>
            <person name="Submissions S."/>
        </authorList>
    </citation>
    <scope>NUCLEOTIDE SEQUENCE [LARGE SCALE GENOMIC DNA]</scope>
    <source>
        <strain evidence="2">DSM 44270</strain>
    </source>
</reference>
<organism evidence="1 2">
    <name type="scientific">Blastococcus haudaquaticus</name>
    <dbReference type="NCBI Taxonomy" id="1938745"/>
    <lineage>
        <taxon>Bacteria</taxon>
        <taxon>Bacillati</taxon>
        <taxon>Actinomycetota</taxon>
        <taxon>Actinomycetes</taxon>
        <taxon>Geodermatophilales</taxon>
        <taxon>Geodermatophilaceae</taxon>
        <taxon>Blastococcus</taxon>
    </lineage>
</organism>
<evidence type="ECO:0000313" key="2">
    <source>
        <dbReference type="Proteomes" id="UP000219482"/>
    </source>
</evidence>
<dbReference type="AlphaFoldDB" id="A0A286H432"/>
<proteinExistence type="predicted"/>
<dbReference type="Proteomes" id="UP000219482">
    <property type="component" value="Unassembled WGS sequence"/>
</dbReference>